<dbReference type="InterPro" id="IPR018914">
    <property type="entry name" value="DUF2480"/>
</dbReference>
<accession>A0A9D7T0J7</accession>
<protein>
    <submittedName>
        <fullName evidence="1">DUF2480 family protein</fullName>
    </submittedName>
</protein>
<dbReference type="EMBL" id="JADKGY010000032">
    <property type="protein sequence ID" value="MBK9985025.1"/>
    <property type="molecule type" value="Genomic_DNA"/>
</dbReference>
<gene>
    <name evidence="1" type="ORF">IPP15_22135</name>
</gene>
<evidence type="ECO:0000313" key="2">
    <source>
        <dbReference type="Proteomes" id="UP000808337"/>
    </source>
</evidence>
<dbReference type="Pfam" id="PF10652">
    <property type="entry name" value="DUF2480"/>
    <property type="match status" value="1"/>
</dbReference>
<organism evidence="1 2">
    <name type="scientific">Candidatus Opimibacter skivensis</name>
    <dbReference type="NCBI Taxonomy" id="2982028"/>
    <lineage>
        <taxon>Bacteria</taxon>
        <taxon>Pseudomonadati</taxon>
        <taxon>Bacteroidota</taxon>
        <taxon>Saprospiria</taxon>
        <taxon>Saprospirales</taxon>
        <taxon>Saprospiraceae</taxon>
        <taxon>Candidatus Opimibacter</taxon>
    </lineage>
</organism>
<dbReference type="AlphaFoldDB" id="A0A9D7T0J7"/>
<proteinExistence type="predicted"/>
<name>A0A9D7T0J7_9BACT</name>
<dbReference type="Proteomes" id="UP000808337">
    <property type="component" value="Unassembled WGS sequence"/>
</dbReference>
<reference evidence="1 2" key="1">
    <citation type="submission" date="2020-10" db="EMBL/GenBank/DDBJ databases">
        <title>Connecting structure to function with the recovery of over 1000 high-quality activated sludge metagenome-assembled genomes encoding full-length rRNA genes using long-read sequencing.</title>
        <authorList>
            <person name="Singleton C.M."/>
            <person name="Petriglieri F."/>
            <person name="Kristensen J.M."/>
            <person name="Kirkegaard R.H."/>
            <person name="Michaelsen T.Y."/>
            <person name="Andersen M.H."/>
            <person name="Karst S.M."/>
            <person name="Dueholm M.S."/>
            <person name="Nielsen P.H."/>
            <person name="Albertsen M."/>
        </authorList>
    </citation>
    <scope>NUCLEOTIDE SEQUENCE [LARGE SCALE GENOMIC DNA]</scope>
    <source>
        <strain evidence="1">Ribe_18-Q3-R11-54_MAXAC.273</strain>
    </source>
</reference>
<sequence>MSETLVNKIAESGLITLRPEEWVPSLKPAVLDLKDFLFMELILKEKDFREMMKTHDWSQYKDQPLCVFCSTDAIIPSWAFMLISTNAIPFTNQIFFGTPEQWISKKMLDHIDHLDVTPYHDQRVIIKGCSDSVTIGPEIYMALTNKLVPVVKSLMFGEPCSTVPVFKRSKGV</sequence>
<evidence type="ECO:0000313" key="1">
    <source>
        <dbReference type="EMBL" id="MBK9985025.1"/>
    </source>
</evidence>
<comment type="caution">
    <text evidence="1">The sequence shown here is derived from an EMBL/GenBank/DDBJ whole genome shotgun (WGS) entry which is preliminary data.</text>
</comment>